<reference evidence="2 3" key="1">
    <citation type="submission" date="2019-11" db="EMBL/GenBank/DDBJ databases">
        <title>Phenotypic characterization of an OXA-22 and OXA-60 co-producing Ralstonia pickettii clinical strain.</title>
        <authorList>
            <person name="He F."/>
        </authorList>
    </citation>
    <scope>NUCLEOTIDE SEQUENCE [LARGE SCALE GENOMIC DNA]</scope>
    <source>
        <strain evidence="2 3">PSLESD1</strain>
    </source>
</reference>
<dbReference type="RefSeq" id="WP_154206657.1">
    <property type="nucleotide sequence ID" value="NZ_WJYN01000003.1"/>
</dbReference>
<dbReference type="SUPFAM" id="SSF53335">
    <property type="entry name" value="S-adenosyl-L-methionine-dependent methyltransferases"/>
    <property type="match status" value="1"/>
</dbReference>
<keyword evidence="2" id="KW-0489">Methyltransferase</keyword>
<dbReference type="Pfam" id="PF13649">
    <property type="entry name" value="Methyltransf_25"/>
    <property type="match status" value="1"/>
</dbReference>
<name>A0A7X2HLV9_RALPI</name>
<evidence type="ECO:0000313" key="2">
    <source>
        <dbReference type="EMBL" id="MRS98932.1"/>
    </source>
</evidence>
<dbReference type="InterPro" id="IPR041698">
    <property type="entry name" value="Methyltransf_25"/>
</dbReference>
<gene>
    <name evidence="2" type="ORF">GJQ57_09750</name>
</gene>
<evidence type="ECO:0000313" key="3">
    <source>
        <dbReference type="Proteomes" id="UP000441032"/>
    </source>
</evidence>
<comment type="caution">
    <text evidence="2">The sequence shown here is derived from an EMBL/GenBank/DDBJ whole genome shotgun (WGS) entry which is preliminary data.</text>
</comment>
<proteinExistence type="predicted"/>
<sequence>MLDYYAKRAPEYERIYTKPERQGDLAWLKARVRDVTRGARVLDLACGTGFWTEAMTEARSIVGADYNDAVLRIARDKGIAGAAFVRADNDALPFAPGTFDVMTAGCWWSHVPLQHLRRHVEGVHRALGPGVRVLWFDNQYVFGSSTPIACNDEHGNTWQRRPLRDGSEHDVLKNFPDDPTLLQTVAGIAQDVLISRLQYYWTLEYFTNQ</sequence>
<dbReference type="PANTHER" id="PTHR43464:SF23">
    <property type="entry name" value="JUVENILE HORMONE ACID O-METHYLTRANSFERASE"/>
    <property type="match status" value="1"/>
</dbReference>
<feature type="domain" description="Methyltransferase" evidence="1">
    <location>
        <begin position="41"/>
        <end position="130"/>
    </location>
</feature>
<protein>
    <submittedName>
        <fullName evidence="2">Methyltransferase domain-containing protein</fullName>
    </submittedName>
</protein>
<dbReference type="GO" id="GO:0010420">
    <property type="term" value="F:polyprenyldihydroxybenzoate methyltransferase activity"/>
    <property type="evidence" value="ECO:0007669"/>
    <property type="project" value="TreeGrafter"/>
</dbReference>
<keyword evidence="2" id="KW-0808">Transferase</keyword>
<dbReference type="Proteomes" id="UP000441032">
    <property type="component" value="Unassembled WGS sequence"/>
</dbReference>
<dbReference type="CDD" id="cd02440">
    <property type="entry name" value="AdoMet_MTases"/>
    <property type="match status" value="1"/>
</dbReference>
<dbReference type="Gene3D" id="3.40.50.150">
    <property type="entry name" value="Vaccinia Virus protein VP39"/>
    <property type="match status" value="1"/>
</dbReference>
<dbReference type="AlphaFoldDB" id="A0A7X2HLV9"/>
<dbReference type="PANTHER" id="PTHR43464">
    <property type="entry name" value="METHYLTRANSFERASE"/>
    <property type="match status" value="1"/>
</dbReference>
<evidence type="ECO:0000259" key="1">
    <source>
        <dbReference type="Pfam" id="PF13649"/>
    </source>
</evidence>
<accession>A0A7X2HLV9</accession>
<organism evidence="2 3">
    <name type="scientific">Ralstonia pickettii</name>
    <name type="common">Burkholderia pickettii</name>
    <dbReference type="NCBI Taxonomy" id="329"/>
    <lineage>
        <taxon>Bacteria</taxon>
        <taxon>Pseudomonadati</taxon>
        <taxon>Pseudomonadota</taxon>
        <taxon>Betaproteobacteria</taxon>
        <taxon>Burkholderiales</taxon>
        <taxon>Burkholderiaceae</taxon>
        <taxon>Ralstonia</taxon>
    </lineage>
</organism>
<dbReference type="EMBL" id="WJYN01000003">
    <property type="protein sequence ID" value="MRS98932.1"/>
    <property type="molecule type" value="Genomic_DNA"/>
</dbReference>
<dbReference type="GO" id="GO:0032259">
    <property type="term" value="P:methylation"/>
    <property type="evidence" value="ECO:0007669"/>
    <property type="project" value="UniProtKB-KW"/>
</dbReference>
<dbReference type="InterPro" id="IPR029063">
    <property type="entry name" value="SAM-dependent_MTases_sf"/>
</dbReference>